<comment type="caution">
    <text evidence="1">The sequence shown here is derived from an EMBL/GenBank/DDBJ whole genome shotgun (WGS) entry which is preliminary data.</text>
</comment>
<dbReference type="EMBL" id="BAABME010018094">
    <property type="protein sequence ID" value="GAA0152575.1"/>
    <property type="molecule type" value="Genomic_DNA"/>
</dbReference>
<evidence type="ECO:0000313" key="2">
    <source>
        <dbReference type="Proteomes" id="UP001454036"/>
    </source>
</evidence>
<evidence type="ECO:0008006" key="3">
    <source>
        <dbReference type="Google" id="ProtNLM"/>
    </source>
</evidence>
<evidence type="ECO:0000313" key="1">
    <source>
        <dbReference type="EMBL" id="GAA0152575.1"/>
    </source>
</evidence>
<organism evidence="1 2">
    <name type="scientific">Lithospermum erythrorhizon</name>
    <name type="common">Purple gromwell</name>
    <name type="synonym">Lithospermum officinale var. erythrorhizon</name>
    <dbReference type="NCBI Taxonomy" id="34254"/>
    <lineage>
        <taxon>Eukaryota</taxon>
        <taxon>Viridiplantae</taxon>
        <taxon>Streptophyta</taxon>
        <taxon>Embryophyta</taxon>
        <taxon>Tracheophyta</taxon>
        <taxon>Spermatophyta</taxon>
        <taxon>Magnoliopsida</taxon>
        <taxon>eudicotyledons</taxon>
        <taxon>Gunneridae</taxon>
        <taxon>Pentapetalae</taxon>
        <taxon>asterids</taxon>
        <taxon>lamiids</taxon>
        <taxon>Boraginales</taxon>
        <taxon>Boraginaceae</taxon>
        <taxon>Boraginoideae</taxon>
        <taxon>Lithospermeae</taxon>
        <taxon>Lithospermum</taxon>
    </lineage>
</organism>
<sequence length="167" mass="19086">MSDIHRSQEFEVFYHSKGSKLETTKVEEFLSDYDVTIEYHPGKANVVEDALSRKGKVKEPKSELKQIGVDFEVGENGSLLAYMKVRPVLLDKIREMQKKYEKVQGMVEEVRKGGKPDFEVSGDGVLKFGERIVVPNFANLKKEILDEAHNAPYNLHPGRKYENVTKI</sequence>
<gene>
    <name evidence="1" type="ORF">LIER_37519</name>
</gene>
<protein>
    <recommendedName>
        <fullName evidence="3">Integrase</fullName>
    </recommendedName>
</protein>
<proteinExistence type="predicted"/>
<dbReference type="Proteomes" id="UP001454036">
    <property type="component" value="Unassembled WGS sequence"/>
</dbReference>
<accession>A0AAV3PLK7</accession>
<dbReference type="AlphaFoldDB" id="A0AAV3PLK7"/>
<keyword evidence="2" id="KW-1185">Reference proteome</keyword>
<name>A0AAV3PLK7_LITER</name>
<reference evidence="1 2" key="1">
    <citation type="submission" date="2024-01" db="EMBL/GenBank/DDBJ databases">
        <title>The complete chloroplast genome sequence of Lithospermum erythrorhizon: insights into the phylogenetic relationship among Boraginaceae species and the maternal lineages of purple gromwells.</title>
        <authorList>
            <person name="Okada T."/>
            <person name="Watanabe K."/>
        </authorList>
    </citation>
    <scope>NUCLEOTIDE SEQUENCE [LARGE SCALE GENOMIC DNA]</scope>
</reference>